<dbReference type="PANTHER" id="PTHR34293">
    <property type="entry name" value="HTH-TYPE TRANSCRIPTIONAL REGULATOR TRMBL2"/>
    <property type="match status" value="1"/>
</dbReference>
<dbReference type="Proteomes" id="UP000230557">
    <property type="component" value="Unassembled WGS sequence"/>
</dbReference>
<dbReference type="InterPro" id="IPR051797">
    <property type="entry name" value="TrmB-like"/>
</dbReference>
<evidence type="ECO:0000259" key="1">
    <source>
        <dbReference type="Pfam" id="PF01978"/>
    </source>
</evidence>
<proteinExistence type="predicted"/>
<dbReference type="EMBL" id="PFAJ01000057">
    <property type="protein sequence ID" value="PIR96876.1"/>
    <property type="molecule type" value="Genomic_DNA"/>
</dbReference>
<dbReference type="Pfam" id="PF01978">
    <property type="entry name" value="TrmB"/>
    <property type="match status" value="1"/>
</dbReference>
<dbReference type="Gene3D" id="1.10.10.10">
    <property type="entry name" value="Winged helix-like DNA-binding domain superfamily/Winged helix DNA-binding domain"/>
    <property type="match status" value="1"/>
</dbReference>
<evidence type="ECO:0000313" key="2">
    <source>
        <dbReference type="EMBL" id="PIR96876.1"/>
    </source>
</evidence>
<gene>
    <name evidence="2" type="ORF">COT91_04410</name>
</gene>
<sequence>MYQDILERLGLQAKEVLVYEALLKLGQTSIKPLLFETGLKRGNLYDILYTLEKKELCEQVRIEKKTRFRPASPTNLQYIMEDEKERVGMAARELESILPKLTEQFQIKSSKPFVTYYLGIEGIKKIHKLVLEKKQPLKIFASYIDRDNETLRKVIEKQARKQRLLNIPHQALVPRSNYVTTPKKQEEYKKLKIEVKKLDNFQLDSQIVIFGNSVAITALGHQVLTTYIESSAIAQTLGILFQKLWEQADKV</sequence>
<evidence type="ECO:0000313" key="3">
    <source>
        <dbReference type="Proteomes" id="UP000230557"/>
    </source>
</evidence>
<reference evidence="3" key="1">
    <citation type="submission" date="2017-09" db="EMBL/GenBank/DDBJ databases">
        <title>Depth-based differentiation of microbial function through sediment-hosted aquifers and enrichment of novel symbionts in the deep terrestrial subsurface.</title>
        <authorList>
            <person name="Probst A.J."/>
            <person name="Ladd B."/>
            <person name="Jarett J.K."/>
            <person name="Geller-Mcgrath D.E."/>
            <person name="Sieber C.M.K."/>
            <person name="Emerson J.B."/>
            <person name="Anantharaman K."/>
            <person name="Thomas B.C."/>
            <person name="Malmstrom R."/>
            <person name="Stieglmeier M."/>
            <person name="Klingl A."/>
            <person name="Woyke T."/>
            <person name="Ryan C.M."/>
            <person name="Banfield J.F."/>
        </authorList>
    </citation>
    <scope>NUCLEOTIDE SEQUENCE [LARGE SCALE GENOMIC DNA]</scope>
</reference>
<dbReference type="InterPro" id="IPR002831">
    <property type="entry name" value="Tscrpt_reg_TrmB_N"/>
</dbReference>
<dbReference type="AlphaFoldDB" id="A0A2H0VCQ8"/>
<name>A0A2H0VCQ8_9BACT</name>
<organism evidence="2 3">
    <name type="scientific">Candidatus Doudnabacteria bacterium CG10_big_fil_rev_8_21_14_0_10_41_10</name>
    <dbReference type="NCBI Taxonomy" id="1974551"/>
    <lineage>
        <taxon>Bacteria</taxon>
        <taxon>Candidatus Doudnaibacteriota</taxon>
    </lineage>
</organism>
<accession>A0A2H0VCQ8</accession>
<dbReference type="PANTHER" id="PTHR34293:SF1">
    <property type="entry name" value="HTH-TYPE TRANSCRIPTIONAL REGULATOR TRMBL2"/>
    <property type="match status" value="1"/>
</dbReference>
<feature type="domain" description="Transcription regulator TrmB N-terminal" evidence="1">
    <location>
        <begin position="6"/>
        <end position="73"/>
    </location>
</feature>
<comment type="caution">
    <text evidence="2">The sequence shown here is derived from an EMBL/GenBank/DDBJ whole genome shotgun (WGS) entry which is preliminary data.</text>
</comment>
<protein>
    <recommendedName>
        <fullName evidence="1">Transcription regulator TrmB N-terminal domain-containing protein</fullName>
    </recommendedName>
</protein>
<dbReference type="SUPFAM" id="SSF46785">
    <property type="entry name" value="Winged helix' DNA-binding domain"/>
    <property type="match status" value="1"/>
</dbReference>
<dbReference type="InterPro" id="IPR036390">
    <property type="entry name" value="WH_DNA-bd_sf"/>
</dbReference>
<dbReference type="InterPro" id="IPR036388">
    <property type="entry name" value="WH-like_DNA-bd_sf"/>
</dbReference>